<name>A0A6A4WH99_AMPAM</name>
<dbReference type="Proteomes" id="UP000440578">
    <property type="component" value="Unassembled WGS sequence"/>
</dbReference>
<protein>
    <submittedName>
        <fullName evidence="8">Cyclin-dependent kinase inhibitor 1B</fullName>
    </submittedName>
</protein>
<evidence type="ECO:0000313" key="8">
    <source>
        <dbReference type="EMBL" id="KAF0301418.1"/>
    </source>
</evidence>
<dbReference type="OrthoDB" id="6373236at2759"/>
<dbReference type="GO" id="GO:0005634">
    <property type="term" value="C:nucleus"/>
    <property type="evidence" value="ECO:0007669"/>
    <property type="project" value="UniProtKB-SubCell"/>
</dbReference>
<dbReference type="InterPro" id="IPR044898">
    <property type="entry name" value="CDI_dom_sf"/>
</dbReference>
<comment type="caution">
    <text evidence="8">The sequence shown here is derived from an EMBL/GenBank/DDBJ whole genome shotgun (WGS) entry which is preliminary data.</text>
</comment>
<keyword evidence="3" id="KW-0649">Protein kinase inhibitor</keyword>
<dbReference type="Gene3D" id="4.10.365.10">
    <property type="entry name" value="p27"/>
    <property type="match status" value="1"/>
</dbReference>
<dbReference type="GO" id="GO:0004861">
    <property type="term" value="F:cyclin-dependent protein serine/threonine kinase inhibitor activity"/>
    <property type="evidence" value="ECO:0007669"/>
    <property type="project" value="InterPro"/>
</dbReference>
<feature type="compositionally biased region" description="Low complexity" evidence="6">
    <location>
        <begin position="236"/>
        <end position="249"/>
    </location>
</feature>
<evidence type="ECO:0000256" key="2">
    <source>
        <dbReference type="ARBA" id="ARBA00006726"/>
    </source>
</evidence>
<comment type="similarity">
    <text evidence="2">Belongs to the CDI family.</text>
</comment>
<evidence type="ECO:0000256" key="4">
    <source>
        <dbReference type="ARBA" id="ARBA00023242"/>
    </source>
</evidence>
<feature type="domain" description="Cyclin-dependent kinase inhibitor" evidence="7">
    <location>
        <begin position="45"/>
        <end position="92"/>
    </location>
</feature>
<feature type="compositionally biased region" description="Low complexity" evidence="6">
    <location>
        <begin position="132"/>
        <end position="173"/>
    </location>
</feature>
<dbReference type="EMBL" id="VIIS01001169">
    <property type="protein sequence ID" value="KAF0301418.1"/>
    <property type="molecule type" value="Genomic_DNA"/>
</dbReference>
<feature type="region of interest" description="Disordered" evidence="6">
    <location>
        <begin position="109"/>
        <end position="249"/>
    </location>
</feature>
<comment type="subcellular location">
    <subcellularLocation>
        <location evidence="1">Nucleus</location>
    </subcellularLocation>
</comment>
<proteinExistence type="inferred from homology"/>
<dbReference type="GO" id="GO:0051726">
    <property type="term" value="P:regulation of cell cycle"/>
    <property type="evidence" value="ECO:0007669"/>
    <property type="project" value="InterPro"/>
</dbReference>
<accession>A0A6A4WH99</accession>
<dbReference type="InterPro" id="IPR003175">
    <property type="entry name" value="CDI_dom"/>
</dbReference>
<keyword evidence="4" id="KW-0539">Nucleus</keyword>
<keyword evidence="5" id="KW-0131">Cell cycle</keyword>
<evidence type="ECO:0000256" key="5">
    <source>
        <dbReference type="ARBA" id="ARBA00023306"/>
    </source>
</evidence>
<reference evidence="8 9" key="1">
    <citation type="submission" date="2019-07" db="EMBL/GenBank/DDBJ databases">
        <title>Draft genome assembly of a fouling barnacle, Amphibalanus amphitrite (Darwin, 1854): The first reference genome for Thecostraca.</title>
        <authorList>
            <person name="Kim W."/>
        </authorList>
    </citation>
    <scope>NUCLEOTIDE SEQUENCE [LARGE SCALE GENOMIC DNA]</scope>
    <source>
        <strain evidence="8">SNU_AA5</strain>
        <tissue evidence="8">Soma without cirri and trophi</tissue>
    </source>
</reference>
<evidence type="ECO:0000256" key="6">
    <source>
        <dbReference type="SAM" id="MobiDB-lite"/>
    </source>
</evidence>
<evidence type="ECO:0000313" key="9">
    <source>
        <dbReference type="Proteomes" id="UP000440578"/>
    </source>
</evidence>
<keyword evidence="9" id="KW-1185">Reference proteome</keyword>
<dbReference type="AlphaFoldDB" id="A0A6A4WH99"/>
<dbReference type="PANTHER" id="PTHR10265:SF45">
    <property type="entry name" value="DACAPO"/>
    <property type="match status" value="1"/>
</dbReference>
<dbReference type="PANTHER" id="PTHR10265">
    <property type="entry name" value="CYCLIN-DEPENDENT KINASE INHIBITOR 1"/>
    <property type="match status" value="1"/>
</dbReference>
<dbReference type="Pfam" id="PF02234">
    <property type="entry name" value="CDI"/>
    <property type="match status" value="1"/>
</dbReference>
<evidence type="ECO:0000256" key="3">
    <source>
        <dbReference type="ARBA" id="ARBA00023013"/>
    </source>
</evidence>
<evidence type="ECO:0000256" key="1">
    <source>
        <dbReference type="ARBA" id="ARBA00004123"/>
    </source>
</evidence>
<organism evidence="8 9">
    <name type="scientific">Amphibalanus amphitrite</name>
    <name type="common">Striped barnacle</name>
    <name type="synonym">Balanus amphitrite</name>
    <dbReference type="NCBI Taxonomy" id="1232801"/>
    <lineage>
        <taxon>Eukaryota</taxon>
        <taxon>Metazoa</taxon>
        <taxon>Ecdysozoa</taxon>
        <taxon>Arthropoda</taxon>
        <taxon>Crustacea</taxon>
        <taxon>Multicrustacea</taxon>
        <taxon>Cirripedia</taxon>
        <taxon>Thoracica</taxon>
        <taxon>Thoracicalcarea</taxon>
        <taxon>Balanomorpha</taxon>
        <taxon>Balanoidea</taxon>
        <taxon>Balanidae</taxon>
        <taxon>Amphibalaninae</taxon>
        <taxon>Amphibalanus</taxon>
    </lineage>
</organism>
<sequence length="249" mass="26302">MSCLPEQPSVADRPEALWRTAPALLQQARRFQLEACGGRRAKRALFGQPDREETRRFVKEELAAIRAADQQKYNFDFSQMRPLAGPFEWQPVTAGEVSAAYQLGRLQSGIHQHRSARRLDFDAPQPTSPADSRAGPAGSGPAAETGPAAPTRAESPGQPRPPTTTSSGSSSLTEALARRASPPPQPAAAAPRQSSISDFFINRKRTSAGLSCGDDSAAKRRSSVSPATNGGGGGTSQQATAPATTEPTI</sequence>
<gene>
    <name evidence="8" type="primary">CDKN1B_1</name>
    <name evidence="8" type="ORF">FJT64_026277</name>
</gene>
<evidence type="ECO:0000259" key="7">
    <source>
        <dbReference type="Pfam" id="PF02234"/>
    </source>
</evidence>